<dbReference type="AlphaFoldDB" id="A0A6C0CDX7"/>
<accession>A0A6C0CDX7</accession>
<sequence>MDEKYKKLMAQHGGYIPFTVLGGKHHTHGPYKKRTKRPTKLNKKTVRNKRPPFVRDAGKYTPGTIIRNNETLYQLNSNKSWNKI</sequence>
<proteinExistence type="predicted"/>
<reference evidence="1" key="1">
    <citation type="journal article" date="2020" name="Nature">
        <title>Giant virus diversity and host interactions through global metagenomics.</title>
        <authorList>
            <person name="Schulz F."/>
            <person name="Roux S."/>
            <person name="Paez-Espino D."/>
            <person name="Jungbluth S."/>
            <person name="Walsh D.A."/>
            <person name="Denef V.J."/>
            <person name="McMahon K.D."/>
            <person name="Konstantinidis K.T."/>
            <person name="Eloe-Fadrosh E.A."/>
            <person name="Kyrpides N.C."/>
            <person name="Woyke T."/>
        </authorList>
    </citation>
    <scope>NUCLEOTIDE SEQUENCE</scope>
    <source>
        <strain evidence="1">GVMAG-M-3300020595-32</strain>
    </source>
</reference>
<protein>
    <submittedName>
        <fullName evidence="1">Uncharacterized protein</fullName>
    </submittedName>
</protein>
<evidence type="ECO:0000313" key="1">
    <source>
        <dbReference type="EMBL" id="QHT02507.1"/>
    </source>
</evidence>
<name>A0A6C0CDX7_9ZZZZ</name>
<dbReference type="EMBL" id="MN739395">
    <property type="protein sequence ID" value="QHT02507.1"/>
    <property type="molecule type" value="Genomic_DNA"/>
</dbReference>
<organism evidence="1">
    <name type="scientific">viral metagenome</name>
    <dbReference type="NCBI Taxonomy" id="1070528"/>
    <lineage>
        <taxon>unclassified sequences</taxon>
        <taxon>metagenomes</taxon>
        <taxon>organismal metagenomes</taxon>
    </lineage>
</organism>